<keyword evidence="1" id="KW-0812">Transmembrane</keyword>
<evidence type="ECO:0000313" key="2">
    <source>
        <dbReference type="EMBL" id="QNV12171.1"/>
    </source>
</evidence>
<sequence>MYIDYCIILFFLSFSLMIYYYNRFLLNIISFEFNMISVLFFLFINLGVFNTEFMLISYVIIMVCESVMILCLLIMFLDLYKVDKISVLNIQF</sequence>
<dbReference type="Gene3D" id="1.10.287.3510">
    <property type="match status" value="1"/>
</dbReference>
<protein>
    <submittedName>
        <fullName evidence="2">NADH dehydrogenase subunit 4L</fullName>
    </submittedName>
</protein>
<feature type="transmembrane region" description="Helical" evidence="1">
    <location>
        <begin position="55"/>
        <end position="77"/>
    </location>
</feature>
<keyword evidence="1" id="KW-1133">Transmembrane helix</keyword>
<organism evidence="2">
    <name type="scientific">Ammophila sabulosa</name>
    <dbReference type="NCBI Taxonomy" id="1088610"/>
    <lineage>
        <taxon>Eukaryota</taxon>
        <taxon>Metazoa</taxon>
        <taxon>Ecdysozoa</taxon>
        <taxon>Arthropoda</taxon>
        <taxon>Hexapoda</taxon>
        <taxon>Insecta</taxon>
        <taxon>Pterygota</taxon>
        <taxon>Neoptera</taxon>
        <taxon>Endopterygota</taxon>
        <taxon>Hymenoptera</taxon>
        <taxon>Apocrita</taxon>
        <taxon>Aculeata</taxon>
        <taxon>Apoidea</taxon>
        <taxon>Sphecidae</taxon>
        <taxon>Ammophilinae</taxon>
        <taxon>Ammophila</taxon>
    </lineage>
</organism>
<reference evidence="2" key="1">
    <citation type="submission" date="2020-08" db="EMBL/GenBank/DDBJ databases">
        <title>DNAmark Project.</title>
        <authorList>
            <person name="Leerhoei F."/>
        </authorList>
    </citation>
    <scope>NUCLEOTIDE SEQUENCE</scope>
    <source>
        <strain evidence="2">DM728</strain>
    </source>
</reference>
<dbReference type="EMBL" id="MT862437">
    <property type="protein sequence ID" value="QNV12171.1"/>
    <property type="molecule type" value="Genomic_DNA"/>
</dbReference>
<feature type="transmembrane region" description="Helical" evidence="1">
    <location>
        <begin position="28"/>
        <end position="48"/>
    </location>
</feature>
<name>A0A7M4C8U8_9HYME</name>
<evidence type="ECO:0000256" key="1">
    <source>
        <dbReference type="SAM" id="Phobius"/>
    </source>
</evidence>
<keyword evidence="1" id="KW-0472">Membrane</keyword>
<accession>A0A7M4C8U8</accession>
<gene>
    <name evidence="2" type="primary">ND4L</name>
</gene>
<keyword evidence="2" id="KW-0496">Mitochondrion</keyword>
<feature type="transmembrane region" description="Helical" evidence="1">
    <location>
        <begin position="5"/>
        <end position="22"/>
    </location>
</feature>
<dbReference type="AlphaFoldDB" id="A0A7M4C8U8"/>
<proteinExistence type="predicted"/>
<geneLocation type="mitochondrion" evidence="2"/>